<dbReference type="GO" id="GO:0008934">
    <property type="term" value="F:inositol monophosphate 1-phosphatase activity"/>
    <property type="evidence" value="ECO:0007669"/>
    <property type="project" value="TreeGrafter"/>
</dbReference>
<evidence type="ECO:0000256" key="2">
    <source>
        <dbReference type="ARBA" id="ARBA00022723"/>
    </source>
</evidence>
<dbReference type="InterPro" id="IPR000760">
    <property type="entry name" value="Inositol_monophosphatase-like"/>
</dbReference>
<dbReference type="Proteomes" id="UP001271648">
    <property type="component" value="Unassembled WGS sequence"/>
</dbReference>
<keyword evidence="7" id="KW-1185">Reference proteome</keyword>
<dbReference type="EMBL" id="JAUBDJ010000014">
    <property type="protein sequence ID" value="MDW0118561.1"/>
    <property type="molecule type" value="Genomic_DNA"/>
</dbReference>
<dbReference type="Pfam" id="PF00459">
    <property type="entry name" value="Inositol_P"/>
    <property type="match status" value="1"/>
</dbReference>
<keyword evidence="2 5" id="KW-0479">Metal-binding</keyword>
<evidence type="ECO:0000313" key="6">
    <source>
        <dbReference type="EMBL" id="MDW0118561.1"/>
    </source>
</evidence>
<evidence type="ECO:0000256" key="1">
    <source>
        <dbReference type="ARBA" id="ARBA00001946"/>
    </source>
</evidence>
<feature type="binding site" evidence="5">
    <location>
        <position position="92"/>
    </location>
    <ligand>
        <name>Mg(2+)</name>
        <dbReference type="ChEBI" id="CHEBI:18420"/>
        <label>1</label>
        <note>catalytic</note>
    </ligand>
</feature>
<dbReference type="SUPFAM" id="SSF56655">
    <property type="entry name" value="Carbohydrate phosphatase"/>
    <property type="match status" value="1"/>
</dbReference>
<reference evidence="6 7" key="1">
    <citation type="submission" date="2023-06" db="EMBL/GenBank/DDBJ databases">
        <title>Sporosarcina sp. nov., isolated from Korean traditional fermented seafood 'Jeotgal'.</title>
        <authorList>
            <person name="Yang A.I."/>
            <person name="Shin N.-R."/>
        </authorList>
    </citation>
    <scope>NUCLEOTIDE SEQUENCE [LARGE SCALE GENOMIC DNA]</scope>
    <source>
        <strain evidence="6 7">KCTC43456</strain>
    </source>
</reference>
<evidence type="ECO:0000256" key="4">
    <source>
        <dbReference type="ARBA" id="ARBA00022842"/>
    </source>
</evidence>
<feature type="binding site" evidence="5">
    <location>
        <position position="212"/>
    </location>
    <ligand>
        <name>Mg(2+)</name>
        <dbReference type="ChEBI" id="CHEBI:18420"/>
        <label>1</label>
        <note>catalytic</note>
    </ligand>
</feature>
<evidence type="ECO:0000256" key="3">
    <source>
        <dbReference type="ARBA" id="ARBA00022801"/>
    </source>
</evidence>
<keyword evidence="4 5" id="KW-0460">Magnesium</keyword>
<dbReference type="InterPro" id="IPR020583">
    <property type="entry name" value="Inositol_monoP_metal-BS"/>
</dbReference>
<dbReference type="AlphaFoldDB" id="A0AAW9AA95"/>
<dbReference type="GO" id="GO:0007165">
    <property type="term" value="P:signal transduction"/>
    <property type="evidence" value="ECO:0007669"/>
    <property type="project" value="TreeGrafter"/>
</dbReference>
<dbReference type="PANTHER" id="PTHR20854">
    <property type="entry name" value="INOSITOL MONOPHOSPHATASE"/>
    <property type="match status" value="1"/>
</dbReference>
<organism evidence="6 7">
    <name type="scientific">Sporosarcina thermotolerans</name>
    <dbReference type="NCBI Taxonomy" id="633404"/>
    <lineage>
        <taxon>Bacteria</taxon>
        <taxon>Bacillati</taxon>
        <taxon>Bacillota</taxon>
        <taxon>Bacilli</taxon>
        <taxon>Bacillales</taxon>
        <taxon>Caryophanaceae</taxon>
        <taxon>Sporosarcina</taxon>
    </lineage>
</organism>
<dbReference type="Gene3D" id="3.40.190.80">
    <property type="match status" value="1"/>
</dbReference>
<dbReference type="GO" id="GO:0006020">
    <property type="term" value="P:inositol metabolic process"/>
    <property type="evidence" value="ECO:0007669"/>
    <property type="project" value="TreeGrafter"/>
</dbReference>
<dbReference type="CDD" id="cd01637">
    <property type="entry name" value="IMPase_like"/>
    <property type="match status" value="1"/>
</dbReference>
<comment type="cofactor">
    <cofactor evidence="1 5">
        <name>Mg(2+)</name>
        <dbReference type="ChEBI" id="CHEBI:18420"/>
    </cofactor>
</comment>
<comment type="caution">
    <text evidence="6">The sequence shown here is derived from an EMBL/GenBank/DDBJ whole genome shotgun (WGS) entry which is preliminary data.</text>
</comment>
<feature type="binding site" evidence="5">
    <location>
        <position position="93"/>
    </location>
    <ligand>
        <name>Mg(2+)</name>
        <dbReference type="ChEBI" id="CHEBI:18420"/>
        <label>2</label>
    </ligand>
</feature>
<gene>
    <name evidence="6" type="ORF">QTL97_16660</name>
</gene>
<dbReference type="PRINTS" id="PR00377">
    <property type="entry name" value="IMPHPHTASES"/>
</dbReference>
<dbReference type="PROSITE" id="PS00629">
    <property type="entry name" value="IMP_1"/>
    <property type="match status" value="1"/>
</dbReference>
<keyword evidence="3" id="KW-0378">Hydrolase</keyword>
<evidence type="ECO:0000313" key="7">
    <source>
        <dbReference type="Proteomes" id="UP001271648"/>
    </source>
</evidence>
<feature type="binding site" evidence="5">
    <location>
        <position position="72"/>
    </location>
    <ligand>
        <name>Mg(2+)</name>
        <dbReference type="ChEBI" id="CHEBI:18420"/>
        <label>1</label>
        <note>catalytic</note>
    </ligand>
</feature>
<accession>A0AAW9AA95</accession>
<dbReference type="PANTHER" id="PTHR20854:SF4">
    <property type="entry name" value="INOSITOL-1-MONOPHOSPHATASE-RELATED"/>
    <property type="match status" value="1"/>
</dbReference>
<feature type="binding site" evidence="5">
    <location>
        <position position="90"/>
    </location>
    <ligand>
        <name>Mg(2+)</name>
        <dbReference type="ChEBI" id="CHEBI:18420"/>
        <label>2</label>
    </ligand>
</feature>
<dbReference type="Gene3D" id="3.30.540.10">
    <property type="entry name" value="Fructose-1,6-Bisphosphatase, subunit A, domain 1"/>
    <property type="match status" value="1"/>
</dbReference>
<sequence>MDMKEHLIEIHEQAKKWVEEIIPFIKESILTKLTVDTKSSANDLVTNVDKAVESHFRAKIQETYPTHGIIGEEHGYEGVKGSFDSIWVIDPIDGTTNFVKQKDYFCVLVSYYEKDIGELAYLYDVMNDDFYYAMNGQGAYLNGQRLEKPKEITLSEGLVSANISSWSKKDIFQELLQKSFDIRYFGCGGIDSIHVFNGKFAAFVNSKSGPWDLAAQLIFAKELGLKTSTFNGGPVDYATGGDWILANEGCYDEVLEITKRFF</sequence>
<evidence type="ECO:0000256" key="5">
    <source>
        <dbReference type="PIRSR" id="PIRSR600760-2"/>
    </source>
</evidence>
<protein>
    <submittedName>
        <fullName evidence="6">Inositol monophosphatase family protein</fullName>
    </submittedName>
</protein>
<dbReference type="FunFam" id="3.30.540.10:FF:000003">
    <property type="entry name" value="Inositol-1-monophosphatase"/>
    <property type="match status" value="1"/>
</dbReference>
<name>A0AAW9AA95_9BACL</name>
<dbReference type="RefSeq" id="WP_317941286.1">
    <property type="nucleotide sequence ID" value="NZ_JAUBDJ010000014.1"/>
</dbReference>
<proteinExistence type="predicted"/>
<dbReference type="GO" id="GO:0046872">
    <property type="term" value="F:metal ion binding"/>
    <property type="evidence" value="ECO:0007669"/>
    <property type="project" value="UniProtKB-KW"/>
</dbReference>